<dbReference type="AlphaFoldDB" id="A0A1I7SDG2"/>
<evidence type="ECO:0000256" key="1">
    <source>
        <dbReference type="ARBA" id="ARBA00006538"/>
    </source>
</evidence>
<dbReference type="Proteomes" id="UP000582659">
    <property type="component" value="Unassembled WGS sequence"/>
</dbReference>
<feature type="domain" description="Acyl-CoA thioesterase-like C-terminal" evidence="2">
    <location>
        <begin position="191"/>
        <end position="296"/>
    </location>
</feature>
<dbReference type="SMR" id="A0A1I7SDG2"/>
<dbReference type="InterPro" id="IPR049450">
    <property type="entry name" value="ACOT8-like_C"/>
</dbReference>
<dbReference type="InterPro" id="IPR029069">
    <property type="entry name" value="HotDog_dom_sf"/>
</dbReference>
<evidence type="ECO:0000313" key="6">
    <source>
        <dbReference type="Proteomes" id="UP000659654"/>
    </source>
</evidence>
<evidence type="ECO:0000313" key="3">
    <source>
        <dbReference type="EMBL" id="CAD5235357.1"/>
    </source>
</evidence>
<dbReference type="GO" id="GO:0009062">
    <property type="term" value="P:fatty acid catabolic process"/>
    <property type="evidence" value="ECO:0007669"/>
    <property type="project" value="TreeGrafter"/>
</dbReference>
<dbReference type="EMBL" id="CAJFDI010000006">
    <property type="protein sequence ID" value="CAD5235357.1"/>
    <property type="molecule type" value="Genomic_DNA"/>
</dbReference>
<dbReference type="PANTHER" id="PTHR11066:SF66">
    <property type="entry name" value="THIOESTERASE_THIOL ESTER DEHYDRASE-ISOMERASE"/>
    <property type="match status" value="1"/>
</dbReference>
<sequence length="317" mass="36698">MSEEKELDIRVVRPIIENFFDFDVVQGDLLKKAPVHIGGNFQSVRLFGGQTVAQCYSAAKKIYPDKCPELLDTNFIAPGSVTKDLFYRHRELSHDLIQINVEQNGNVIANATIRMKPRPDPDRNPPYNATFPAHVKDPFNYKNVNAYLTNLPQKEWRRQSGRDERFETKEDVYLFDWRPINIQKYLGISGEREVTYVWARLADSVRDLPIADPLAIPILMSDWIIGHPIHIYHRQLQVKLTTSASMTHKLIFHQDDVNPHGFFLMQLDMDVVKDGTGLVRGEIFDENHNIVLSFMQNHYYVTDEKALAEYNAQKSRL</sequence>
<reference evidence="7" key="1">
    <citation type="submission" date="2016-11" db="UniProtKB">
        <authorList>
            <consortium name="WormBaseParasite"/>
        </authorList>
    </citation>
    <scope>IDENTIFICATION</scope>
</reference>
<accession>A0A1I7SDG2</accession>
<protein>
    <submittedName>
        <fullName evidence="3">(pine wood nematode) hypothetical protein</fullName>
    </submittedName>
</protein>
<gene>
    <name evidence="3" type="ORF">BXYJ_LOCUS15448</name>
</gene>
<dbReference type="Gene3D" id="2.40.160.210">
    <property type="entry name" value="Acyl-CoA thioesterase, double hotdog domain"/>
    <property type="match status" value="1"/>
</dbReference>
<evidence type="ECO:0000313" key="5">
    <source>
        <dbReference type="Proteomes" id="UP000095284"/>
    </source>
</evidence>
<dbReference type="GO" id="GO:0006637">
    <property type="term" value="P:acyl-CoA metabolic process"/>
    <property type="evidence" value="ECO:0007669"/>
    <property type="project" value="InterPro"/>
</dbReference>
<dbReference type="InterPro" id="IPR003703">
    <property type="entry name" value="Acyl_CoA_thio"/>
</dbReference>
<dbReference type="Proteomes" id="UP000659654">
    <property type="component" value="Unassembled WGS sequence"/>
</dbReference>
<dbReference type="Pfam" id="PF20789">
    <property type="entry name" value="4HBT_3C"/>
    <property type="match status" value="1"/>
</dbReference>
<dbReference type="Proteomes" id="UP000095284">
    <property type="component" value="Unplaced"/>
</dbReference>
<dbReference type="WBParaSite" id="BXY_1106700.1">
    <property type="protein sequence ID" value="BXY_1106700.1"/>
    <property type="gene ID" value="BXY_1106700"/>
</dbReference>
<dbReference type="SUPFAM" id="SSF54637">
    <property type="entry name" value="Thioesterase/thiol ester dehydrase-isomerase"/>
    <property type="match status" value="2"/>
</dbReference>
<comment type="similarity">
    <text evidence="1">Belongs to the C/M/P thioester hydrolase family.</text>
</comment>
<proteinExistence type="inferred from homology"/>
<dbReference type="InterPro" id="IPR042171">
    <property type="entry name" value="Acyl-CoA_hotdog"/>
</dbReference>
<organism evidence="5 7">
    <name type="scientific">Bursaphelenchus xylophilus</name>
    <name type="common">Pinewood nematode worm</name>
    <name type="synonym">Aphelenchoides xylophilus</name>
    <dbReference type="NCBI Taxonomy" id="6326"/>
    <lineage>
        <taxon>Eukaryota</taxon>
        <taxon>Metazoa</taxon>
        <taxon>Ecdysozoa</taxon>
        <taxon>Nematoda</taxon>
        <taxon>Chromadorea</taxon>
        <taxon>Rhabditida</taxon>
        <taxon>Tylenchina</taxon>
        <taxon>Tylenchomorpha</taxon>
        <taxon>Aphelenchoidea</taxon>
        <taxon>Aphelenchoididae</taxon>
        <taxon>Bursaphelenchus</taxon>
    </lineage>
</organism>
<dbReference type="eggNOG" id="KOG3016">
    <property type="taxonomic scope" value="Eukaryota"/>
</dbReference>
<evidence type="ECO:0000313" key="4">
    <source>
        <dbReference type="EMBL" id="CAG9131693.1"/>
    </source>
</evidence>
<dbReference type="PANTHER" id="PTHR11066">
    <property type="entry name" value="ACYL-COA THIOESTERASE"/>
    <property type="match status" value="1"/>
</dbReference>
<dbReference type="OrthoDB" id="5796505at2759"/>
<dbReference type="EMBL" id="CAJFCV020000006">
    <property type="protein sequence ID" value="CAG9131693.1"/>
    <property type="molecule type" value="Genomic_DNA"/>
</dbReference>
<dbReference type="GO" id="GO:0047617">
    <property type="term" value="F:fatty acyl-CoA hydrolase activity"/>
    <property type="evidence" value="ECO:0007669"/>
    <property type="project" value="InterPro"/>
</dbReference>
<evidence type="ECO:0000259" key="2">
    <source>
        <dbReference type="Pfam" id="PF20789"/>
    </source>
</evidence>
<name>A0A1I7SDG2_BURXY</name>
<reference evidence="4" key="2">
    <citation type="submission" date="2020-08" db="EMBL/GenBank/DDBJ databases">
        <authorList>
            <person name="Kikuchi T."/>
        </authorList>
    </citation>
    <scope>NUCLEOTIDE SEQUENCE</scope>
    <source>
        <strain evidence="3">Ka4C1</strain>
    </source>
</reference>
<keyword evidence="6" id="KW-1185">Reference proteome</keyword>
<dbReference type="GO" id="GO:0005782">
    <property type="term" value="C:peroxisomal matrix"/>
    <property type="evidence" value="ECO:0007669"/>
    <property type="project" value="UniProtKB-SubCell"/>
</dbReference>
<evidence type="ECO:0000313" key="7">
    <source>
        <dbReference type="WBParaSite" id="BXY_1106700.1"/>
    </source>
</evidence>